<dbReference type="AlphaFoldDB" id="A0A2X0QUD0"/>
<proteinExistence type="predicted"/>
<protein>
    <submittedName>
        <fullName evidence="1">Uncharacterized protein</fullName>
    </submittedName>
</protein>
<organism evidence="1">
    <name type="scientific">Candidatus Nitrotoga fabula</name>
    <dbReference type="NCBI Taxonomy" id="2182327"/>
    <lineage>
        <taxon>Bacteria</taxon>
        <taxon>Pseudomonadati</taxon>
        <taxon>Pseudomonadota</taxon>
        <taxon>Betaproteobacteria</taxon>
        <taxon>Nitrosomonadales</taxon>
        <taxon>Gallionellaceae</taxon>
        <taxon>Candidatus Nitrotoga</taxon>
    </lineage>
</organism>
<gene>
    <name evidence="1" type="ORF">NITFAB_1319</name>
</gene>
<sequence>MTCWVSLAVRTAEMYLPLRCALVVESCALTALEQPYALGVKKKLTLQRVAAAMRDLT</sequence>
<evidence type="ECO:0000313" key="1">
    <source>
        <dbReference type="EMBL" id="SPS05729.1"/>
    </source>
</evidence>
<name>A0A2X0QUD0_9PROT</name>
<dbReference type="EMBL" id="LS423452">
    <property type="protein sequence ID" value="SPS05729.1"/>
    <property type="molecule type" value="Genomic_DNA"/>
</dbReference>
<accession>A0A2X0QUD0</accession>
<reference evidence="1" key="1">
    <citation type="submission" date="2018-05" db="EMBL/GenBank/DDBJ databases">
        <authorList>
            <person name="Lanie J.A."/>
            <person name="Ng W.-L."/>
            <person name="Kazmierczak K.M."/>
            <person name="Andrzejewski T.M."/>
            <person name="Davidsen T.M."/>
            <person name="Wayne K.J."/>
            <person name="Tettelin H."/>
            <person name="Glass J.I."/>
            <person name="Rusch D."/>
            <person name="Podicherti R."/>
            <person name="Tsui H.-C.T."/>
            <person name="Winkler M.E."/>
        </authorList>
    </citation>
    <scope>NUCLEOTIDE SEQUENCE</scope>
    <source>
        <strain evidence="1">KNB</strain>
    </source>
</reference>